<dbReference type="PANTHER" id="PTHR34477">
    <property type="entry name" value="UPF0213 PROTEIN YHBQ"/>
    <property type="match status" value="1"/>
</dbReference>
<protein>
    <submittedName>
        <fullName evidence="3">GIY-YIG nuclease family protein</fullName>
    </submittedName>
</protein>
<dbReference type="Gene3D" id="3.40.1440.10">
    <property type="entry name" value="GIY-YIG endonuclease"/>
    <property type="match status" value="1"/>
</dbReference>
<sequence>MNEFVVYVLFSKSSGKTYTGMTSDLITRFHFHNTKSTKGFTTRYRPWMVIHVEFFKSKKEAMLREKELKTGKGRDWIKKFLFPFYKL</sequence>
<feature type="domain" description="GIY-YIG" evidence="2">
    <location>
        <begin position="2"/>
        <end position="78"/>
    </location>
</feature>
<dbReference type="RefSeq" id="WP_206587476.1">
    <property type="nucleotide sequence ID" value="NZ_JAFKCU010000003.1"/>
</dbReference>
<keyword evidence="4" id="KW-1185">Reference proteome</keyword>
<dbReference type="EMBL" id="JAFKCU010000003">
    <property type="protein sequence ID" value="MBN7816815.1"/>
    <property type="molecule type" value="Genomic_DNA"/>
</dbReference>
<name>A0ABS3CI93_9BACT</name>
<evidence type="ECO:0000256" key="1">
    <source>
        <dbReference type="ARBA" id="ARBA00007435"/>
    </source>
</evidence>
<evidence type="ECO:0000313" key="3">
    <source>
        <dbReference type="EMBL" id="MBN7816815.1"/>
    </source>
</evidence>
<dbReference type="PROSITE" id="PS50164">
    <property type="entry name" value="GIY_YIG"/>
    <property type="match status" value="1"/>
</dbReference>
<dbReference type="Pfam" id="PF01541">
    <property type="entry name" value="GIY-YIG"/>
    <property type="match status" value="1"/>
</dbReference>
<comment type="similarity">
    <text evidence="1">Belongs to the UPF0213 family.</text>
</comment>
<reference evidence="3 4" key="1">
    <citation type="submission" date="2021-03" db="EMBL/GenBank/DDBJ databases">
        <title>novel species isolated from a fishpond in China.</title>
        <authorList>
            <person name="Lu H."/>
            <person name="Cai Z."/>
        </authorList>
    </citation>
    <scope>NUCLEOTIDE SEQUENCE [LARGE SCALE GENOMIC DNA]</scope>
    <source>
        <strain evidence="3 4">YJ13C</strain>
    </source>
</reference>
<accession>A0ABS3CI93</accession>
<dbReference type="SUPFAM" id="SSF82771">
    <property type="entry name" value="GIY-YIG endonuclease"/>
    <property type="match status" value="1"/>
</dbReference>
<dbReference type="InterPro" id="IPR000305">
    <property type="entry name" value="GIY-YIG_endonuc"/>
</dbReference>
<gene>
    <name evidence="3" type="ORF">J0A69_15315</name>
</gene>
<dbReference type="Proteomes" id="UP000664480">
    <property type="component" value="Unassembled WGS sequence"/>
</dbReference>
<organism evidence="3 4">
    <name type="scientific">Algoriphagus pacificus</name>
    <dbReference type="NCBI Taxonomy" id="2811234"/>
    <lineage>
        <taxon>Bacteria</taxon>
        <taxon>Pseudomonadati</taxon>
        <taxon>Bacteroidota</taxon>
        <taxon>Cytophagia</taxon>
        <taxon>Cytophagales</taxon>
        <taxon>Cyclobacteriaceae</taxon>
        <taxon>Algoriphagus</taxon>
    </lineage>
</organism>
<comment type="caution">
    <text evidence="3">The sequence shown here is derived from an EMBL/GenBank/DDBJ whole genome shotgun (WGS) entry which is preliminary data.</text>
</comment>
<dbReference type="PANTHER" id="PTHR34477:SF5">
    <property type="entry name" value="BSL5627 PROTEIN"/>
    <property type="match status" value="1"/>
</dbReference>
<dbReference type="InterPro" id="IPR035901">
    <property type="entry name" value="GIY-YIG_endonuc_sf"/>
</dbReference>
<evidence type="ECO:0000313" key="4">
    <source>
        <dbReference type="Proteomes" id="UP000664480"/>
    </source>
</evidence>
<dbReference type="CDD" id="cd10449">
    <property type="entry name" value="GIY-YIG_SLX1_like"/>
    <property type="match status" value="1"/>
</dbReference>
<dbReference type="InterPro" id="IPR050190">
    <property type="entry name" value="UPF0213_domain"/>
</dbReference>
<evidence type="ECO:0000259" key="2">
    <source>
        <dbReference type="PROSITE" id="PS50164"/>
    </source>
</evidence>
<proteinExistence type="inferred from homology"/>